<dbReference type="STRING" id="1774273.LPB03_12565"/>
<dbReference type="OrthoDB" id="1202939at2"/>
<protein>
    <submittedName>
        <fullName evidence="1">Uncharacterized protein</fullName>
    </submittedName>
</protein>
<organism evidence="1 2">
    <name type="scientific">Polaribacter vadi</name>
    <dbReference type="NCBI Taxonomy" id="1774273"/>
    <lineage>
        <taxon>Bacteria</taxon>
        <taxon>Pseudomonadati</taxon>
        <taxon>Bacteroidota</taxon>
        <taxon>Flavobacteriia</taxon>
        <taxon>Flavobacteriales</taxon>
        <taxon>Flavobacteriaceae</taxon>
    </lineage>
</organism>
<dbReference type="RefSeq" id="WP_065319938.1">
    <property type="nucleotide sequence ID" value="NZ_CAXBLX010000006.1"/>
</dbReference>
<proteinExistence type="predicted"/>
<dbReference type="EMBL" id="LSFM01000023">
    <property type="protein sequence ID" value="OBY62961.1"/>
    <property type="molecule type" value="Genomic_DNA"/>
</dbReference>
<name>A0A1B8TTG3_9FLAO</name>
<evidence type="ECO:0000313" key="1">
    <source>
        <dbReference type="EMBL" id="OBY62961.1"/>
    </source>
</evidence>
<sequence length="61" mass="7045">MELLLDNKIDKALEYYTFKSNQLKDFVNSSKDLTVEQIIEFGEELAVLEYKITALEVANES</sequence>
<evidence type="ECO:0000313" key="2">
    <source>
        <dbReference type="Proteomes" id="UP000092584"/>
    </source>
</evidence>
<comment type="caution">
    <text evidence="1">The sequence shown here is derived from an EMBL/GenBank/DDBJ whole genome shotgun (WGS) entry which is preliminary data.</text>
</comment>
<dbReference type="Proteomes" id="UP000092584">
    <property type="component" value="Unassembled WGS sequence"/>
</dbReference>
<reference evidence="2" key="1">
    <citation type="submission" date="2016-02" db="EMBL/GenBank/DDBJ databases">
        <authorList>
            <person name="Shin S.-K."/>
            <person name="Yi H."/>
            <person name="Kim E."/>
        </authorList>
    </citation>
    <scope>NUCLEOTIDE SEQUENCE [LARGE SCALE GENOMIC DNA]</scope>
    <source>
        <strain evidence="2">LPB0003</strain>
    </source>
</reference>
<dbReference type="AlphaFoldDB" id="A0A1B8TTG3"/>
<dbReference type="KEGG" id="pob:LPB03_12565"/>
<keyword evidence="2" id="KW-1185">Reference proteome</keyword>
<accession>A0A1B8TTG3</accession>
<gene>
    <name evidence="1" type="ORF">LPB3_12580</name>
</gene>